<dbReference type="PANTHER" id="PTHR13501">
    <property type="entry name" value="CHLOROPLAST 50S RIBOSOMAL PROTEIN L22-RELATED"/>
    <property type="match status" value="1"/>
</dbReference>
<dbReference type="RefSeq" id="WP_270045978.1">
    <property type="nucleotide sequence ID" value="NZ_JAPDOD010000073.1"/>
</dbReference>
<dbReference type="EMBL" id="JAPDOD010000073">
    <property type="protein sequence ID" value="MDA0166723.1"/>
    <property type="molecule type" value="Genomic_DNA"/>
</dbReference>
<dbReference type="GO" id="GO:0019843">
    <property type="term" value="F:rRNA binding"/>
    <property type="evidence" value="ECO:0007669"/>
    <property type="project" value="UniProtKB-UniRule"/>
</dbReference>
<organism evidence="14 15">
    <name type="scientific">Solirubrobacter ginsenosidimutans</name>
    <dbReference type="NCBI Taxonomy" id="490573"/>
    <lineage>
        <taxon>Bacteria</taxon>
        <taxon>Bacillati</taxon>
        <taxon>Actinomycetota</taxon>
        <taxon>Thermoleophilia</taxon>
        <taxon>Solirubrobacterales</taxon>
        <taxon>Solirubrobacteraceae</taxon>
        <taxon>Solirubrobacter</taxon>
    </lineage>
</organism>
<evidence type="ECO:0000256" key="12">
    <source>
        <dbReference type="RuleBase" id="RU004006"/>
    </source>
</evidence>
<keyword evidence="5 10" id="KW-0694">RNA-binding</keyword>
<evidence type="ECO:0000256" key="4">
    <source>
        <dbReference type="ARBA" id="ARBA00022730"/>
    </source>
</evidence>
<comment type="similarity">
    <text evidence="2 10 11">Belongs to the universal ribosomal protein uL22 family.</text>
</comment>
<evidence type="ECO:0000256" key="10">
    <source>
        <dbReference type="HAMAP-Rule" id="MF_01331"/>
    </source>
</evidence>
<comment type="subunit">
    <text evidence="3 10 12">Part of the 50S ribosomal subunit.</text>
</comment>
<dbReference type="InterPro" id="IPR005727">
    <property type="entry name" value="Ribosomal_uL22_bac/chlpt-type"/>
</dbReference>
<comment type="function">
    <text evidence="10 13">This protein binds specifically to 23S rRNA; its binding is stimulated by other ribosomal proteins, e.g., L4, L17, and L20. It is important during the early stages of 50S assembly. It makes multiple contacts with different domains of the 23S rRNA in the assembled 50S subunit and ribosome.</text>
</comment>
<comment type="function">
    <text evidence="1 10">The globular domain of the protein is located near the polypeptide exit tunnel on the outside of the subunit, while an extended beta-hairpin is found that lines the wall of the exit tunnel in the center of the 70S ribosome.</text>
</comment>
<protein>
    <recommendedName>
        <fullName evidence="9 10">Large ribosomal subunit protein uL22</fullName>
    </recommendedName>
</protein>
<sequence length="112" mass="12542">MKVSAQAKYVRTSARKARLVCDHIRGKDVTEARAILAFTTRGAAEAWTKLLESAVANAEHNHELVGEDLRILSVHADEGPTLKRYRPRAMGRATRIRKRTSHLSITLTPKEL</sequence>
<dbReference type="GO" id="GO:0003735">
    <property type="term" value="F:structural constituent of ribosome"/>
    <property type="evidence" value="ECO:0007669"/>
    <property type="project" value="InterPro"/>
</dbReference>
<name>A0A9X3SB85_9ACTN</name>
<evidence type="ECO:0000256" key="8">
    <source>
        <dbReference type="ARBA" id="ARBA00025084"/>
    </source>
</evidence>
<comment type="function">
    <text evidence="8">This protein binds specifically to 23S rRNA; its binding is stimulated by other ribosomal proteins, e.g. L4, L17, and L20. It is important during the early stages of 50S assembly. It makes multiple contacts with different domains of the 23S rRNA in the assembled 50S subunit and ribosome.</text>
</comment>
<dbReference type="HAMAP" id="MF_01331_B">
    <property type="entry name" value="Ribosomal_uL22_B"/>
    <property type="match status" value="1"/>
</dbReference>
<evidence type="ECO:0000256" key="5">
    <source>
        <dbReference type="ARBA" id="ARBA00022884"/>
    </source>
</evidence>
<keyword evidence="15" id="KW-1185">Reference proteome</keyword>
<evidence type="ECO:0000256" key="2">
    <source>
        <dbReference type="ARBA" id="ARBA00009451"/>
    </source>
</evidence>
<evidence type="ECO:0000256" key="11">
    <source>
        <dbReference type="RuleBase" id="RU004005"/>
    </source>
</evidence>
<dbReference type="InterPro" id="IPR036394">
    <property type="entry name" value="Ribosomal_uL22_sf"/>
</dbReference>
<keyword evidence="4 10" id="KW-0699">rRNA-binding</keyword>
<dbReference type="InterPro" id="IPR018260">
    <property type="entry name" value="Ribosomal_uL22_CS"/>
</dbReference>
<dbReference type="GO" id="GO:0006412">
    <property type="term" value="P:translation"/>
    <property type="evidence" value="ECO:0007669"/>
    <property type="project" value="UniProtKB-UniRule"/>
</dbReference>
<dbReference type="InterPro" id="IPR047867">
    <property type="entry name" value="Ribosomal_uL22_bac/org-type"/>
</dbReference>
<dbReference type="InterPro" id="IPR001063">
    <property type="entry name" value="Ribosomal_uL22"/>
</dbReference>
<dbReference type="PROSITE" id="PS00464">
    <property type="entry name" value="RIBOSOMAL_L22"/>
    <property type="match status" value="1"/>
</dbReference>
<keyword evidence="6 10" id="KW-0689">Ribosomal protein</keyword>
<reference evidence="14" key="1">
    <citation type="submission" date="2022-10" db="EMBL/GenBank/DDBJ databases">
        <title>The WGS of Solirubrobacter ginsenosidimutans DSM 21036.</title>
        <authorList>
            <person name="Jiang Z."/>
        </authorList>
    </citation>
    <scope>NUCLEOTIDE SEQUENCE</scope>
    <source>
        <strain evidence="14">DSM 21036</strain>
    </source>
</reference>
<proteinExistence type="inferred from homology"/>
<dbReference type="CDD" id="cd00336">
    <property type="entry name" value="Ribosomal_L22"/>
    <property type="match status" value="1"/>
</dbReference>
<keyword evidence="7 10" id="KW-0687">Ribonucleoprotein</keyword>
<dbReference type="Proteomes" id="UP001149140">
    <property type="component" value="Unassembled WGS sequence"/>
</dbReference>
<dbReference type="PANTHER" id="PTHR13501:SF8">
    <property type="entry name" value="LARGE RIBOSOMAL SUBUNIT PROTEIN UL22M"/>
    <property type="match status" value="1"/>
</dbReference>
<evidence type="ECO:0000256" key="9">
    <source>
        <dbReference type="ARBA" id="ARBA00035207"/>
    </source>
</evidence>
<dbReference type="GO" id="GO:0022625">
    <property type="term" value="C:cytosolic large ribosomal subunit"/>
    <property type="evidence" value="ECO:0007669"/>
    <property type="project" value="TreeGrafter"/>
</dbReference>
<dbReference type="AlphaFoldDB" id="A0A9X3SB85"/>
<gene>
    <name evidence="10 14" type="primary">rplV</name>
    <name evidence="14" type="ORF">OM076_41055</name>
</gene>
<comment type="caution">
    <text evidence="14">The sequence shown here is derived from an EMBL/GenBank/DDBJ whole genome shotgun (WGS) entry which is preliminary data.</text>
</comment>
<dbReference type="Gene3D" id="3.90.470.10">
    <property type="entry name" value="Ribosomal protein L22/L17"/>
    <property type="match status" value="1"/>
</dbReference>
<evidence type="ECO:0000313" key="14">
    <source>
        <dbReference type="EMBL" id="MDA0166723.1"/>
    </source>
</evidence>
<evidence type="ECO:0000256" key="7">
    <source>
        <dbReference type="ARBA" id="ARBA00023274"/>
    </source>
</evidence>
<evidence type="ECO:0000256" key="3">
    <source>
        <dbReference type="ARBA" id="ARBA00011838"/>
    </source>
</evidence>
<dbReference type="Pfam" id="PF00237">
    <property type="entry name" value="Ribosomal_L22"/>
    <property type="match status" value="1"/>
</dbReference>
<evidence type="ECO:0000313" key="15">
    <source>
        <dbReference type="Proteomes" id="UP001149140"/>
    </source>
</evidence>
<evidence type="ECO:0000256" key="1">
    <source>
        <dbReference type="ARBA" id="ARBA00003478"/>
    </source>
</evidence>
<accession>A0A9X3SB85</accession>
<evidence type="ECO:0000256" key="13">
    <source>
        <dbReference type="RuleBase" id="RU004008"/>
    </source>
</evidence>
<dbReference type="NCBIfam" id="TIGR01044">
    <property type="entry name" value="rplV_bact"/>
    <property type="match status" value="1"/>
</dbReference>
<dbReference type="SUPFAM" id="SSF54843">
    <property type="entry name" value="Ribosomal protein L22"/>
    <property type="match status" value="1"/>
</dbReference>
<evidence type="ECO:0000256" key="6">
    <source>
        <dbReference type="ARBA" id="ARBA00022980"/>
    </source>
</evidence>